<dbReference type="Gene3D" id="3.20.20.110">
    <property type="entry name" value="Ribulose bisphosphate carboxylase, large subunit, C-terminal domain"/>
    <property type="match status" value="1"/>
</dbReference>
<dbReference type="SFLD" id="SFLDG00301">
    <property type="entry name" value="RuBisCO-like_proteins"/>
    <property type="match status" value="1"/>
</dbReference>
<dbReference type="SUPFAM" id="SSF51649">
    <property type="entry name" value="RuBisCo, C-terminal domain"/>
    <property type="match status" value="1"/>
</dbReference>
<evidence type="ECO:0000259" key="1">
    <source>
        <dbReference type="Pfam" id="PF00016"/>
    </source>
</evidence>
<accession>A0A1B3WEJ1</accession>
<dbReference type="PANTHER" id="PTHR42704">
    <property type="entry name" value="RIBULOSE BISPHOSPHATE CARBOXYLASE"/>
    <property type="match status" value="1"/>
</dbReference>
<dbReference type="STRING" id="39950.BCB69_04975"/>
<dbReference type="SUPFAM" id="SSF54966">
    <property type="entry name" value="RuBisCO, large subunit, small (N-terminal) domain"/>
    <property type="match status" value="1"/>
</dbReference>
<dbReference type="GO" id="GO:0016984">
    <property type="term" value="F:ribulose-bisphosphate carboxylase activity"/>
    <property type="evidence" value="ECO:0007669"/>
    <property type="project" value="InterPro"/>
</dbReference>
<dbReference type="InterPro" id="IPR033966">
    <property type="entry name" value="RuBisCO"/>
</dbReference>
<organism evidence="2 3">
    <name type="scientific">Dialister pneumosintes</name>
    <dbReference type="NCBI Taxonomy" id="39950"/>
    <lineage>
        <taxon>Bacteria</taxon>
        <taxon>Bacillati</taxon>
        <taxon>Bacillota</taxon>
        <taxon>Negativicutes</taxon>
        <taxon>Veillonellales</taxon>
        <taxon>Veillonellaceae</taxon>
        <taxon>Dialister</taxon>
    </lineage>
</organism>
<dbReference type="CDD" id="cd08210">
    <property type="entry name" value="RLP_RrRLP"/>
    <property type="match status" value="1"/>
</dbReference>
<dbReference type="InterPro" id="IPR036422">
    <property type="entry name" value="RuBisCO_lsu_N_sf"/>
</dbReference>
<reference evidence="3" key="1">
    <citation type="submission" date="2016-08" db="EMBL/GenBank/DDBJ databases">
        <authorList>
            <person name="Holder M.E."/>
            <person name="Ajami N.J."/>
            <person name="Petrosino J.F."/>
        </authorList>
    </citation>
    <scope>NUCLEOTIDE SEQUENCE [LARGE SCALE GENOMIC DNA]</scope>
    <source>
        <strain evidence="3">F0677</strain>
    </source>
</reference>
<dbReference type="InterPro" id="IPR036376">
    <property type="entry name" value="RuBisCO_lsu_C_sf"/>
</dbReference>
<protein>
    <submittedName>
        <fullName evidence="2">2,3-diketo-5-methylthiopentyl-1-phosphate enolase</fullName>
    </submittedName>
</protein>
<dbReference type="InterPro" id="IPR000685">
    <property type="entry name" value="RuBisCO_lsu_C"/>
</dbReference>
<sequence>MNTATADINPYLGILSKYKTSDRFQVIYQIYTSDYKEALERAKSIAIEQTIECPYSLVENTFIAETIVGKIETVTKMDPTHYVVCISYDTQAIGNEFTAFVNTLFGNSSLSYGIRLLAFSIPKRMSNQFKGPRLGINKLRNLVQVNKEPILMSAIKPLGTSVEKLASMVYELASGGCSIIKDDHNLMNQSYAPFTSRVQACVNAIQAAYEETGYKALYIANCNGDGTEVYNRAYEAKKLGADGIMISPGLVGFGAIHQLSQDPNFNLPIFAHPSFAGPLTTTEQSGISPYCYFGQLTRLAGCDASIFTSFNGRFSYTKETCLSISKAATEPLHNISPMFPVPAGGMKSELFSSMYQVYGADVIFLVGGALLTHSNNLTQSTKFFRKQIKNLMNN</sequence>
<proteinExistence type="predicted"/>
<dbReference type="RefSeq" id="WP_069177185.1">
    <property type="nucleotide sequence ID" value="NZ_CP017037.1"/>
</dbReference>
<feature type="domain" description="Ribulose bisphosphate carboxylase large subunit C-terminal" evidence="1">
    <location>
        <begin position="135"/>
        <end position="378"/>
    </location>
</feature>
<dbReference type="GO" id="GO:0015977">
    <property type="term" value="P:carbon fixation"/>
    <property type="evidence" value="ECO:0007669"/>
    <property type="project" value="InterPro"/>
</dbReference>
<dbReference type="PANTHER" id="PTHR42704:SF17">
    <property type="entry name" value="RIBULOSE BISPHOSPHATE CARBOXYLASE LARGE CHAIN"/>
    <property type="match status" value="1"/>
</dbReference>
<dbReference type="Gene3D" id="3.30.70.150">
    <property type="entry name" value="RuBisCO large subunit, N-terminal domain"/>
    <property type="match status" value="1"/>
</dbReference>
<dbReference type="AlphaFoldDB" id="A0A1B3WEJ1"/>
<dbReference type="GO" id="GO:0000287">
    <property type="term" value="F:magnesium ion binding"/>
    <property type="evidence" value="ECO:0007669"/>
    <property type="project" value="InterPro"/>
</dbReference>
<evidence type="ECO:0000313" key="3">
    <source>
        <dbReference type="Proteomes" id="UP000094757"/>
    </source>
</evidence>
<dbReference type="KEGG" id="dpn:BCB69_04975"/>
<gene>
    <name evidence="2" type="ORF">BCB69_04975</name>
</gene>
<dbReference type="EMBL" id="CP017037">
    <property type="protein sequence ID" value="AOH39355.1"/>
    <property type="molecule type" value="Genomic_DNA"/>
</dbReference>
<dbReference type="Pfam" id="PF00016">
    <property type="entry name" value="RuBisCO_large"/>
    <property type="match status" value="1"/>
</dbReference>
<name>A0A1B3WEJ1_9FIRM</name>
<evidence type="ECO:0000313" key="2">
    <source>
        <dbReference type="EMBL" id="AOH39355.1"/>
    </source>
</evidence>
<dbReference type="SFLD" id="SFLDS00014">
    <property type="entry name" value="RuBisCO"/>
    <property type="match status" value="1"/>
</dbReference>
<dbReference type="Proteomes" id="UP000094757">
    <property type="component" value="Chromosome"/>
</dbReference>